<dbReference type="CDD" id="cd07840">
    <property type="entry name" value="STKc_CDK9_like"/>
    <property type="match status" value="1"/>
</dbReference>
<evidence type="ECO:0000256" key="1">
    <source>
        <dbReference type="ARBA" id="ARBA00006485"/>
    </source>
</evidence>
<dbReference type="InterPro" id="IPR000719">
    <property type="entry name" value="Prot_kinase_dom"/>
</dbReference>
<proteinExistence type="inferred from homology"/>
<keyword evidence="4" id="KW-0808">Transferase</keyword>
<dbReference type="InterPro" id="IPR050108">
    <property type="entry name" value="CDK"/>
</dbReference>
<dbReference type="Pfam" id="PF00069">
    <property type="entry name" value="Pkinase"/>
    <property type="match status" value="1"/>
</dbReference>
<comment type="similarity">
    <text evidence="1">Belongs to the protein kinase superfamily. CMGC Ser/Thr protein kinase family. CDC2/CDKX subfamily.</text>
</comment>
<dbReference type="EC" id="2.7.11.23" evidence="2"/>
<dbReference type="InterPro" id="IPR017441">
    <property type="entry name" value="Protein_kinase_ATP_BS"/>
</dbReference>
<evidence type="ECO:0000256" key="4">
    <source>
        <dbReference type="ARBA" id="ARBA00022679"/>
    </source>
</evidence>
<dbReference type="STRING" id="906689.A0A2I0WAS8"/>
<dbReference type="GO" id="GO:0008353">
    <property type="term" value="F:RNA polymerase II CTD heptapeptide repeat kinase activity"/>
    <property type="evidence" value="ECO:0007669"/>
    <property type="project" value="UniProtKB-EC"/>
</dbReference>
<accession>A0A2I0WAS8</accession>
<name>A0A2I0WAS8_9ASPA</name>
<organism evidence="12 13">
    <name type="scientific">Dendrobium catenatum</name>
    <dbReference type="NCBI Taxonomy" id="906689"/>
    <lineage>
        <taxon>Eukaryota</taxon>
        <taxon>Viridiplantae</taxon>
        <taxon>Streptophyta</taxon>
        <taxon>Embryophyta</taxon>
        <taxon>Tracheophyta</taxon>
        <taxon>Spermatophyta</taxon>
        <taxon>Magnoliopsida</taxon>
        <taxon>Liliopsida</taxon>
        <taxon>Asparagales</taxon>
        <taxon>Orchidaceae</taxon>
        <taxon>Epidendroideae</taxon>
        <taxon>Malaxideae</taxon>
        <taxon>Dendrobiinae</taxon>
        <taxon>Dendrobium</taxon>
    </lineage>
</organism>
<dbReference type="GO" id="GO:0005634">
    <property type="term" value="C:nucleus"/>
    <property type="evidence" value="ECO:0007669"/>
    <property type="project" value="TreeGrafter"/>
</dbReference>
<keyword evidence="13" id="KW-1185">Reference proteome</keyword>
<dbReference type="GO" id="GO:0032968">
    <property type="term" value="P:positive regulation of transcription elongation by RNA polymerase II"/>
    <property type="evidence" value="ECO:0007669"/>
    <property type="project" value="TreeGrafter"/>
</dbReference>
<dbReference type="InterPro" id="IPR011009">
    <property type="entry name" value="Kinase-like_dom_sf"/>
</dbReference>
<dbReference type="Gene3D" id="3.30.200.20">
    <property type="entry name" value="Phosphorylase Kinase, domain 1"/>
    <property type="match status" value="1"/>
</dbReference>
<evidence type="ECO:0000259" key="11">
    <source>
        <dbReference type="PROSITE" id="PS50011"/>
    </source>
</evidence>
<sequence>MGCFFAKPAVLGDLSPTPVTKPSNKPRNDASSPARRRSPIPCPSPSTPATDLNEWPSWLSAVAADSLIGWSPRSASSFEKIGKIGKGTYSNVFKAKDRQTNELVALKKVLSDTTNSESIRFMAREIAILRRLENPNVVPLRGIITSRISSTTSPSLYLIFDYMEHDLAGLAASPSVHFSLPQIKCYMKQLLTGLDHCHRHGVLHRDLKGSNLLIDNKGNLKIADFGLASFFDPKGNEPMTSRVVTLWYRAPELILGATNYGVGIDLWSVGCILAELISGTPILPGRTEVEQLHRIFKLCGSPTEDYWRNYKFPNAASYRSRHQYQSSMRETLKDFPLPAIRLIEKLLSLDPADRGTAADALNSEFFTTEPYACEPSSLPWYPPTKEMDTKLRDEKARKLVLFSQIEATVKQSSSSNAQKKSKTFHGRRRRAVPSAFANAELTANLDRFRRIGHPNLITTSEKFPPPHEDGAVGGLLDSSKNYSTASFTVADSSQLDSYSYSFFESEIEGGKLQQKHSGGGGRRSTGSKALKPSSIGPVAEVINKGGN</sequence>
<evidence type="ECO:0000256" key="7">
    <source>
        <dbReference type="ARBA" id="ARBA00022840"/>
    </source>
</evidence>
<keyword evidence="5 9" id="KW-0547">Nucleotide-binding</keyword>
<evidence type="ECO:0000256" key="6">
    <source>
        <dbReference type="ARBA" id="ARBA00022777"/>
    </source>
</evidence>
<protein>
    <recommendedName>
        <fullName evidence="2">[RNA-polymerase]-subunit kinase</fullName>
        <ecNumber evidence="2">2.7.11.23</ecNumber>
    </recommendedName>
</protein>
<dbReference type="GO" id="GO:0005524">
    <property type="term" value="F:ATP binding"/>
    <property type="evidence" value="ECO:0007669"/>
    <property type="project" value="UniProtKB-UniRule"/>
</dbReference>
<keyword evidence="7 9" id="KW-0067">ATP-binding</keyword>
<dbReference type="PROSITE" id="PS00107">
    <property type="entry name" value="PROTEIN_KINASE_ATP"/>
    <property type="match status" value="1"/>
</dbReference>
<dbReference type="PROSITE" id="PS00108">
    <property type="entry name" value="PROTEIN_KINASE_ST"/>
    <property type="match status" value="1"/>
</dbReference>
<keyword evidence="3" id="KW-0723">Serine/threonine-protein kinase</keyword>
<dbReference type="PROSITE" id="PS50011">
    <property type="entry name" value="PROTEIN_KINASE_DOM"/>
    <property type="match status" value="1"/>
</dbReference>
<evidence type="ECO:0000256" key="3">
    <source>
        <dbReference type="ARBA" id="ARBA00022527"/>
    </source>
</evidence>
<evidence type="ECO:0000256" key="2">
    <source>
        <dbReference type="ARBA" id="ARBA00012409"/>
    </source>
</evidence>
<reference evidence="12 13" key="1">
    <citation type="journal article" date="2016" name="Sci. Rep.">
        <title>The Dendrobium catenatum Lindl. genome sequence provides insights into polysaccharide synthase, floral development and adaptive evolution.</title>
        <authorList>
            <person name="Zhang G.Q."/>
            <person name="Xu Q."/>
            <person name="Bian C."/>
            <person name="Tsai W.C."/>
            <person name="Yeh C.M."/>
            <person name="Liu K.W."/>
            <person name="Yoshida K."/>
            <person name="Zhang L.S."/>
            <person name="Chang S.B."/>
            <person name="Chen F."/>
            <person name="Shi Y."/>
            <person name="Su Y.Y."/>
            <person name="Zhang Y.Q."/>
            <person name="Chen L.J."/>
            <person name="Yin Y."/>
            <person name="Lin M."/>
            <person name="Huang H."/>
            <person name="Deng H."/>
            <person name="Wang Z.W."/>
            <person name="Zhu S.L."/>
            <person name="Zhao X."/>
            <person name="Deng C."/>
            <person name="Niu S.C."/>
            <person name="Huang J."/>
            <person name="Wang M."/>
            <person name="Liu G.H."/>
            <person name="Yang H.J."/>
            <person name="Xiao X.J."/>
            <person name="Hsiao Y.Y."/>
            <person name="Wu W.L."/>
            <person name="Chen Y.Y."/>
            <person name="Mitsuda N."/>
            <person name="Ohme-Takagi M."/>
            <person name="Luo Y.B."/>
            <person name="Van de Peer Y."/>
            <person name="Liu Z.J."/>
        </authorList>
    </citation>
    <scope>NUCLEOTIDE SEQUENCE [LARGE SCALE GENOMIC DNA]</scope>
    <source>
        <tissue evidence="12">The whole plant</tissue>
    </source>
</reference>
<dbReference type="Proteomes" id="UP000233837">
    <property type="component" value="Unassembled WGS sequence"/>
</dbReference>
<dbReference type="EMBL" id="KZ502807">
    <property type="protein sequence ID" value="PKU72764.1"/>
    <property type="molecule type" value="Genomic_DNA"/>
</dbReference>
<dbReference type="SMART" id="SM00220">
    <property type="entry name" value="S_TKc"/>
    <property type="match status" value="1"/>
</dbReference>
<dbReference type="GO" id="GO:0000307">
    <property type="term" value="C:cyclin-dependent protein kinase holoenzyme complex"/>
    <property type="evidence" value="ECO:0007669"/>
    <property type="project" value="TreeGrafter"/>
</dbReference>
<dbReference type="AlphaFoldDB" id="A0A2I0WAS8"/>
<evidence type="ECO:0000256" key="8">
    <source>
        <dbReference type="ARBA" id="ARBA00049280"/>
    </source>
</evidence>
<dbReference type="SUPFAM" id="SSF56112">
    <property type="entry name" value="Protein kinase-like (PK-like)"/>
    <property type="match status" value="1"/>
</dbReference>
<dbReference type="PANTHER" id="PTHR24056:SF358">
    <property type="entry name" value="PROTEIN KINASE DOMAIN-CONTAINING PROTEIN"/>
    <property type="match status" value="1"/>
</dbReference>
<feature type="binding site" evidence="9">
    <location>
        <position position="107"/>
    </location>
    <ligand>
        <name>ATP</name>
        <dbReference type="ChEBI" id="CHEBI:30616"/>
    </ligand>
</feature>
<evidence type="ECO:0000256" key="5">
    <source>
        <dbReference type="ARBA" id="ARBA00022741"/>
    </source>
</evidence>
<evidence type="ECO:0000313" key="13">
    <source>
        <dbReference type="Proteomes" id="UP000233837"/>
    </source>
</evidence>
<comment type="catalytic activity">
    <reaction evidence="8">
        <text>[DNA-directed RNA polymerase] + ATP = phospho-[DNA-directed RNA polymerase] + ADP + H(+)</text>
        <dbReference type="Rhea" id="RHEA:10216"/>
        <dbReference type="Rhea" id="RHEA-COMP:11321"/>
        <dbReference type="Rhea" id="RHEA-COMP:11322"/>
        <dbReference type="ChEBI" id="CHEBI:15378"/>
        <dbReference type="ChEBI" id="CHEBI:30616"/>
        <dbReference type="ChEBI" id="CHEBI:43176"/>
        <dbReference type="ChEBI" id="CHEBI:68546"/>
        <dbReference type="ChEBI" id="CHEBI:456216"/>
        <dbReference type="EC" id="2.7.11.23"/>
    </reaction>
</comment>
<feature type="domain" description="Protein kinase" evidence="11">
    <location>
        <begin position="78"/>
        <end position="366"/>
    </location>
</feature>
<feature type="region of interest" description="Disordered" evidence="10">
    <location>
        <begin position="456"/>
        <end position="475"/>
    </location>
</feature>
<feature type="region of interest" description="Disordered" evidence="10">
    <location>
        <begin position="1"/>
        <end position="51"/>
    </location>
</feature>
<evidence type="ECO:0000256" key="9">
    <source>
        <dbReference type="PROSITE-ProRule" id="PRU10141"/>
    </source>
</evidence>
<dbReference type="Gene3D" id="1.10.510.10">
    <property type="entry name" value="Transferase(Phosphotransferase) domain 1"/>
    <property type="match status" value="1"/>
</dbReference>
<dbReference type="FunFam" id="1.10.510.10:FF:000043">
    <property type="entry name" value="probable serine/threonine-protein kinase At1g54610"/>
    <property type="match status" value="1"/>
</dbReference>
<evidence type="ECO:0000256" key="10">
    <source>
        <dbReference type="SAM" id="MobiDB-lite"/>
    </source>
</evidence>
<dbReference type="InterPro" id="IPR008271">
    <property type="entry name" value="Ser/Thr_kinase_AS"/>
</dbReference>
<gene>
    <name evidence="12" type="ORF">MA16_Dca017465</name>
</gene>
<dbReference type="PANTHER" id="PTHR24056">
    <property type="entry name" value="CELL DIVISION PROTEIN KINASE"/>
    <property type="match status" value="1"/>
</dbReference>
<reference evidence="12 13" key="2">
    <citation type="journal article" date="2017" name="Nature">
        <title>The Apostasia genome and the evolution of orchids.</title>
        <authorList>
            <person name="Zhang G.Q."/>
            <person name="Liu K.W."/>
            <person name="Li Z."/>
            <person name="Lohaus R."/>
            <person name="Hsiao Y.Y."/>
            <person name="Niu S.C."/>
            <person name="Wang J.Y."/>
            <person name="Lin Y.C."/>
            <person name="Xu Q."/>
            <person name="Chen L.J."/>
            <person name="Yoshida K."/>
            <person name="Fujiwara S."/>
            <person name="Wang Z.W."/>
            <person name="Zhang Y.Q."/>
            <person name="Mitsuda N."/>
            <person name="Wang M."/>
            <person name="Liu G.H."/>
            <person name="Pecoraro L."/>
            <person name="Huang H.X."/>
            <person name="Xiao X.J."/>
            <person name="Lin M."/>
            <person name="Wu X.Y."/>
            <person name="Wu W.L."/>
            <person name="Chen Y.Y."/>
            <person name="Chang S.B."/>
            <person name="Sakamoto S."/>
            <person name="Ohme-Takagi M."/>
            <person name="Yagi M."/>
            <person name="Zeng S.J."/>
            <person name="Shen C.Y."/>
            <person name="Yeh C.M."/>
            <person name="Luo Y.B."/>
            <person name="Tsai W.C."/>
            <person name="Van de Peer Y."/>
            <person name="Liu Z.J."/>
        </authorList>
    </citation>
    <scope>NUCLEOTIDE SEQUENCE [LARGE SCALE GENOMIC DNA]</scope>
    <source>
        <tissue evidence="12">The whole plant</tissue>
    </source>
</reference>
<evidence type="ECO:0000313" key="12">
    <source>
        <dbReference type="EMBL" id="PKU72764.1"/>
    </source>
</evidence>
<feature type="region of interest" description="Disordered" evidence="10">
    <location>
        <begin position="509"/>
        <end position="547"/>
    </location>
</feature>
<keyword evidence="6 12" id="KW-0418">Kinase</keyword>
<dbReference type="FunFam" id="3.30.200.20:FF:000021">
    <property type="entry name" value="probable serine/threonine-protein kinase At1g54610"/>
    <property type="match status" value="1"/>
</dbReference>